<feature type="domain" description="Flavodoxin-like" evidence="1">
    <location>
        <begin position="5"/>
        <end position="49"/>
    </location>
</feature>
<gene>
    <name evidence="2" type="ORF">SDC9_142918</name>
</gene>
<dbReference type="GO" id="GO:0010181">
    <property type="term" value="F:FMN binding"/>
    <property type="evidence" value="ECO:0007669"/>
    <property type="project" value="InterPro"/>
</dbReference>
<dbReference type="InterPro" id="IPR008254">
    <property type="entry name" value="Flavodoxin/NO_synth"/>
</dbReference>
<dbReference type="SUPFAM" id="SSF52218">
    <property type="entry name" value="Flavoproteins"/>
    <property type="match status" value="1"/>
</dbReference>
<organism evidence="2">
    <name type="scientific">bioreactor metagenome</name>
    <dbReference type="NCBI Taxonomy" id="1076179"/>
    <lineage>
        <taxon>unclassified sequences</taxon>
        <taxon>metagenomes</taxon>
        <taxon>ecological metagenomes</taxon>
    </lineage>
</organism>
<protein>
    <recommendedName>
        <fullName evidence="1">Flavodoxin-like domain-containing protein</fullName>
    </recommendedName>
</protein>
<dbReference type="PROSITE" id="PS50902">
    <property type="entry name" value="FLAVODOXIN_LIKE"/>
    <property type="match status" value="1"/>
</dbReference>
<proteinExistence type="predicted"/>
<reference evidence="2" key="1">
    <citation type="submission" date="2019-08" db="EMBL/GenBank/DDBJ databases">
        <authorList>
            <person name="Kucharzyk K."/>
            <person name="Murdoch R.W."/>
            <person name="Higgins S."/>
            <person name="Loffler F."/>
        </authorList>
    </citation>
    <scope>NUCLEOTIDE SEQUENCE</scope>
</reference>
<sequence length="49" mass="5531">MHKKSIAVYFSPTGTTEKIAINIAQNLGDHLETYDLCEPIEALNLTNRR</sequence>
<evidence type="ECO:0000259" key="1">
    <source>
        <dbReference type="PROSITE" id="PS50902"/>
    </source>
</evidence>
<comment type="caution">
    <text evidence="2">The sequence shown here is derived from an EMBL/GenBank/DDBJ whole genome shotgun (WGS) entry which is preliminary data.</text>
</comment>
<evidence type="ECO:0000313" key="2">
    <source>
        <dbReference type="EMBL" id="MPM95763.1"/>
    </source>
</evidence>
<accession>A0A645E4P1</accession>
<dbReference type="EMBL" id="VSSQ01042218">
    <property type="protein sequence ID" value="MPM95763.1"/>
    <property type="molecule type" value="Genomic_DNA"/>
</dbReference>
<name>A0A645E4P1_9ZZZZ</name>
<dbReference type="InterPro" id="IPR029039">
    <property type="entry name" value="Flavoprotein-like_sf"/>
</dbReference>
<dbReference type="AlphaFoldDB" id="A0A645E4P1"/>